<dbReference type="Pfam" id="PF11311">
    <property type="entry name" value="DUF3114"/>
    <property type="match status" value="1"/>
</dbReference>
<reference evidence="2" key="1">
    <citation type="submission" date="2015-12" db="EMBL/GenBank/DDBJ databases">
        <authorList>
            <person name="Lauer A."/>
            <person name="Humrighouse B."/>
            <person name="Loparev V."/>
            <person name="Shewmaker P.L."/>
            <person name="Whitney A.M."/>
            <person name="McLaughlin R.W."/>
        </authorList>
    </citation>
    <scope>NUCLEOTIDE SEQUENCE [LARGE SCALE GENOMIC DNA]</scope>
    <source>
        <strain evidence="2">LMG 26678</strain>
    </source>
</reference>
<evidence type="ECO:0008006" key="3">
    <source>
        <dbReference type="Google" id="ProtNLM"/>
    </source>
</evidence>
<accession>A0A0U2XJC7</accession>
<dbReference type="KEGG" id="erx:ATZ35_09460"/>
<dbReference type="RefSeq" id="WP_208927037.1">
    <property type="nucleotide sequence ID" value="NZ_CP013655.1"/>
</dbReference>
<organism evidence="1 2">
    <name type="scientific">Enterococcus rotai</name>
    <dbReference type="NCBI Taxonomy" id="118060"/>
    <lineage>
        <taxon>Bacteria</taxon>
        <taxon>Bacillati</taxon>
        <taxon>Bacillota</taxon>
        <taxon>Bacilli</taxon>
        <taxon>Lactobacillales</taxon>
        <taxon>Enterococcaceae</taxon>
        <taxon>Enterococcus</taxon>
    </lineage>
</organism>
<dbReference type="STRING" id="118060.ATZ35_09460"/>
<dbReference type="Proteomes" id="UP000067523">
    <property type="component" value="Chromosome"/>
</dbReference>
<name>A0A0U2XJC7_9ENTE</name>
<sequence length="338" mass="39347">MQDSKFSSMTLKKIENVQQQGWDAAALAVYIKKRKVNALEADQAIFLIGSELYTEMFDQSQLSAHVKVMLVINHLGGYQDELGDLQFTASEYNFCDQMSPGAPFLNSYAKAVQCAYPNGLFIASADKKLSKRALKKKYAKETKIHQFRNQLDKANIQYVEKYKVRHGLKNDETAIKMILGNNWIYADPQYHNRAHLGSDIMIDDLTKGRRTLAKKGLIKKIRNHGFYRKILSADYHSEFIVDEQGRLLSQWTKQIKSKAQLESAIVNGESFNYGERPRLDQYQTHDKLDGKPPRYFDTTKRNELKQKWLSPIDDWFYQLVRRLSEKGLKYQKRTRNKR</sequence>
<gene>
    <name evidence="1" type="ORF">ATZ35_09460</name>
</gene>
<dbReference type="InterPro" id="IPR021462">
    <property type="entry name" value="DUF3114"/>
</dbReference>
<keyword evidence="2" id="KW-1185">Reference proteome</keyword>
<dbReference type="EMBL" id="CP013655">
    <property type="protein sequence ID" value="ALS37373.1"/>
    <property type="molecule type" value="Genomic_DNA"/>
</dbReference>
<dbReference type="AlphaFoldDB" id="A0A0U2XJC7"/>
<proteinExistence type="predicted"/>
<evidence type="ECO:0000313" key="1">
    <source>
        <dbReference type="EMBL" id="ALS37373.1"/>
    </source>
</evidence>
<protein>
    <recommendedName>
        <fullName evidence="3">DUF3114 domain-containing protein</fullName>
    </recommendedName>
</protein>
<evidence type="ECO:0000313" key="2">
    <source>
        <dbReference type="Proteomes" id="UP000067523"/>
    </source>
</evidence>